<evidence type="ECO:0000313" key="2">
    <source>
        <dbReference type="EMBL" id="KYO17409.1"/>
    </source>
</evidence>
<organism evidence="2 3">
    <name type="scientific">Alligator mississippiensis</name>
    <name type="common">American alligator</name>
    <dbReference type="NCBI Taxonomy" id="8496"/>
    <lineage>
        <taxon>Eukaryota</taxon>
        <taxon>Metazoa</taxon>
        <taxon>Chordata</taxon>
        <taxon>Craniata</taxon>
        <taxon>Vertebrata</taxon>
        <taxon>Euteleostomi</taxon>
        <taxon>Archelosauria</taxon>
        <taxon>Archosauria</taxon>
        <taxon>Crocodylia</taxon>
        <taxon>Alligatoridae</taxon>
        <taxon>Alligatorinae</taxon>
        <taxon>Alligator</taxon>
    </lineage>
</organism>
<feature type="compositionally biased region" description="Basic and acidic residues" evidence="1">
    <location>
        <begin position="60"/>
        <end position="72"/>
    </location>
</feature>
<feature type="region of interest" description="Disordered" evidence="1">
    <location>
        <begin position="50"/>
        <end position="72"/>
    </location>
</feature>
<feature type="compositionally biased region" description="Polar residues" evidence="1">
    <location>
        <begin position="50"/>
        <end position="59"/>
    </location>
</feature>
<comment type="caution">
    <text evidence="2">The sequence shown here is derived from an EMBL/GenBank/DDBJ whole genome shotgun (WGS) entry which is preliminary data.</text>
</comment>
<reference evidence="2 3" key="1">
    <citation type="journal article" date="2012" name="Genome Biol.">
        <title>Sequencing three crocodilian genomes to illuminate the evolution of archosaurs and amniotes.</title>
        <authorList>
            <person name="St John J.A."/>
            <person name="Braun E.L."/>
            <person name="Isberg S.R."/>
            <person name="Miles L.G."/>
            <person name="Chong A.Y."/>
            <person name="Gongora J."/>
            <person name="Dalzell P."/>
            <person name="Moran C."/>
            <person name="Bed'hom B."/>
            <person name="Abzhanov A."/>
            <person name="Burgess S.C."/>
            <person name="Cooksey A.M."/>
            <person name="Castoe T.A."/>
            <person name="Crawford N.G."/>
            <person name="Densmore L.D."/>
            <person name="Drew J.C."/>
            <person name="Edwards S.V."/>
            <person name="Faircloth B.C."/>
            <person name="Fujita M.K."/>
            <person name="Greenwold M.J."/>
            <person name="Hoffmann F.G."/>
            <person name="Howard J.M."/>
            <person name="Iguchi T."/>
            <person name="Janes D.E."/>
            <person name="Khan S.Y."/>
            <person name="Kohno S."/>
            <person name="de Koning A.J."/>
            <person name="Lance S.L."/>
            <person name="McCarthy F.M."/>
            <person name="McCormack J.E."/>
            <person name="Merchant M.E."/>
            <person name="Peterson D.G."/>
            <person name="Pollock D.D."/>
            <person name="Pourmand N."/>
            <person name="Raney B.J."/>
            <person name="Roessler K.A."/>
            <person name="Sanford J.R."/>
            <person name="Sawyer R.H."/>
            <person name="Schmidt C.J."/>
            <person name="Triplett E.W."/>
            <person name="Tuberville T.D."/>
            <person name="Venegas-Anaya M."/>
            <person name="Howard J.T."/>
            <person name="Jarvis E.D."/>
            <person name="Guillette L.J.Jr."/>
            <person name="Glenn T.C."/>
            <person name="Green R.E."/>
            <person name="Ray D.A."/>
        </authorList>
    </citation>
    <scope>NUCLEOTIDE SEQUENCE [LARGE SCALE GENOMIC DNA]</scope>
    <source>
        <strain evidence="2">KSC_2009_1</strain>
    </source>
</reference>
<evidence type="ECO:0000256" key="1">
    <source>
        <dbReference type="SAM" id="MobiDB-lite"/>
    </source>
</evidence>
<sequence length="72" mass="8296">MHCQSLKKGNGEKSGLDNWCLSHLITSCCFSLRWYMTSFPLLLQNLRSGYNQSKGSSESVHTRTEPSDREWQ</sequence>
<dbReference type="PROSITE" id="PS51257">
    <property type="entry name" value="PROKAR_LIPOPROTEIN"/>
    <property type="match status" value="1"/>
</dbReference>
<dbReference type="EMBL" id="AKHW03007000">
    <property type="protein sequence ID" value="KYO17409.1"/>
    <property type="molecule type" value="Genomic_DNA"/>
</dbReference>
<accession>A0A151LYR3</accession>
<proteinExistence type="predicted"/>
<dbReference type="AlphaFoldDB" id="A0A151LYR3"/>
<protein>
    <submittedName>
        <fullName evidence="2">Uncharacterized protein</fullName>
    </submittedName>
</protein>
<gene>
    <name evidence="2" type="ORF">Y1Q_0020030</name>
</gene>
<dbReference type="Proteomes" id="UP000050525">
    <property type="component" value="Unassembled WGS sequence"/>
</dbReference>
<name>A0A151LYR3_ALLMI</name>
<keyword evidence="3" id="KW-1185">Reference proteome</keyword>
<evidence type="ECO:0000313" key="3">
    <source>
        <dbReference type="Proteomes" id="UP000050525"/>
    </source>
</evidence>